<dbReference type="InterPro" id="IPR016024">
    <property type="entry name" value="ARM-type_fold"/>
</dbReference>
<proteinExistence type="inferred from homology"/>
<feature type="compositionally biased region" description="Low complexity" evidence="9">
    <location>
        <begin position="564"/>
        <end position="593"/>
    </location>
</feature>
<evidence type="ECO:0000313" key="11">
    <source>
        <dbReference type="Proteomes" id="UP001108240"/>
    </source>
</evidence>
<dbReference type="Pfam" id="PF20926">
    <property type="entry name" value="Htt_N-HEAT_1"/>
    <property type="match status" value="1"/>
</dbReference>
<accession>A0A9J8AHZ3</accession>
<dbReference type="Pfam" id="PF20925">
    <property type="entry name" value="Htt_bridge"/>
    <property type="match status" value="1"/>
</dbReference>
<feature type="region of interest" description="Disordered" evidence="9">
    <location>
        <begin position="1207"/>
        <end position="1261"/>
    </location>
</feature>
<dbReference type="PRINTS" id="PR00375">
    <property type="entry name" value="HUNTINGTIN"/>
</dbReference>
<evidence type="ECO:0000256" key="9">
    <source>
        <dbReference type="SAM" id="MobiDB-lite"/>
    </source>
</evidence>
<comment type="function">
    <text evidence="1">May play a role in microtubule-mediated transport or vesicle function.</text>
</comment>
<dbReference type="InterPro" id="IPR024613">
    <property type="entry name" value="Huntingtin_N_HEAT_rpt-2"/>
</dbReference>
<dbReference type="GeneTree" id="ENSGT00390000015863"/>
<keyword evidence="11" id="KW-1185">Reference proteome</keyword>
<feature type="compositionally biased region" description="Acidic residues" evidence="9">
    <location>
        <begin position="2674"/>
        <end position="2684"/>
    </location>
</feature>
<organism evidence="10 11">
    <name type="scientific">Cyprinus carpio carpio</name>
    <dbReference type="NCBI Taxonomy" id="630221"/>
    <lineage>
        <taxon>Eukaryota</taxon>
        <taxon>Metazoa</taxon>
        <taxon>Chordata</taxon>
        <taxon>Craniata</taxon>
        <taxon>Vertebrata</taxon>
        <taxon>Euteleostomi</taxon>
        <taxon>Actinopterygii</taxon>
        <taxon>Neopterygii</taxon>
        <taxon>Teleostei</taxon>
        <taxon>Ostariophysi</taxon>
        <taxon>Cypriniformes</taxon>
        <taxon>Cyprinidae</taxon>
        <taxon>Cyprininae</taxon>
        <taxon>Cyprinus</taxon>
    </lineage>
</organism>
<evidence type="ECO:0000256" key="3">
    <source>
        <dbReference type="ARBA" id="ARBA00004496"/>
    </source>
</evidence>
<sequence length="3188" mass="353430">MATMEKLMKAFESLKSFQQQQGPLSAEELVQKQKKDLATTKKDRVTHCLTICENIVAQSLRTSPEFQKLLGIAMEMFLLCSDDKESDVRMVADECLNKIIKALMDSNLPRLQLELYKEIKKNAASRSLRAALWRFAELAHLVRPQKCRPYLVNLLPCLTRIAKRQEETVQETLSSSIPKIMAALGHFANDGEIKMLLKAFVANLKSSSPTIRRTAASSAVGVCQHSRRTHYFYTWLLNVLLGLVVPVDEEHSSHLILGVLLTLRYLMPLLQQQAPNTSLKGSFGLVRKEADVTPTPEQLIQVYELTLHYTQHWDHNVVTASLELLQQVFRTPPPELLNTLITHGKISHTSVFREETERRARSGSIIELIAGGSTCSPLLLRKQKGKLLSGEEEGLEDDPERAEVTTGSFSASVGGDSSSEAPSSSGVSSLGTSDIITEQPRSSQHALQPGESVDLSASEQGVGPDTPDEEDEEDMLSRSSSGGAGVVSTSSDLVTEGNQMLTGAVSSSPPSDSSQTTTEGPDSAVTPSDCAELVSVTSTSRRYRNYSPPSPTPTEGPDPHSDSESSLYRPSSSSSSTSTSSSTFSAISSSSSSDQVSRGQGVLDGSESQYSGMQIGALQDEEEEGAAPPPDKIPQPFSQSALALSKPHLLEGKGHNRQSSDSSVDRFIPKEEVLEPAELNNKPSRIKGDIGHYTDPKEEPLVHCVRLLAASFLLTGQRNGLVPDNEVRVSVKALAVSCVGTAATLLPEAFFNKLYLQPLEGQQPDEQQYISDILQYIEHGDPQIRGATAILCGALIQAIHFKTRYNTEAWLSQIHSVTGNSVTLENFVPLLQRSLKDESSVTCKMACAAVRHCIMALCNGSLSELGLQLLIDLLTLKDCSYWLVRTELLETLAEIDFRLVSFLERKTEKLHKGEHHYTGLLRLQDRVLNDVVLYLLGDEDPRVRHVAANTISRLVPRLFYDCDQAQTDPVVAIARDQSSVYLQLLMHETQPPSQFTVSTITRTYGGYNLGQSAVDVTVENNLSRVIAAISHALTSSTSRAMTFGSCEALCLLSSTFPVCTWSTGWHCGFVSSSVFHLNRSSQYRSHGRSFSLSQPGGSEDVRRSLTVGVASMVLSLISSAWFPLDLSAHQAALLLAGNLLAATAPKCMKSPWAGEEESNPAPSKVEEAWPALNDRSLVVMVEQLFSHLLKILNICAHVLDDTSPGPAVKATLPSLGNTPSLSPIRRKGKEKEMTEPSTTPMSPKKGGEANTGRAADSTATPAVNKSTTLGSFYHLPPYLKLYDALRATHANYKVTLDLHNTNEKFGSFLRSALDVLSQLLELATLHDIGKCVEEILGYLKSCFSREPTMATVCVQQLLKALFGTNLASQYEGASSHPCRSQGKALRLGSTSVRPGLYHYCFMAPYTHFTQALADASLRNMVQAEQEQDASGWFDVMQKVSNPLRSSITNVTRQRGDKNAIHNHIRLFEPLVIKALKQYTTSTSVALQKQVLDLLAQLVQLRVNYCLLDSDQVFIGFVLKQFEYIEVGQFRDSEEIVPNIFFFLVLLSYERYHSKQIISIPKIIQLCDGIMASDRKAVTHAIPALQPIVHDLFVLRGSNKADAGKELDTQKEVVVSMLLRLIQHHQVLEMFILVLQQCHKENEDKWKRLSRQIADIILPMIGKQQMHLDSHEALGVLNTLFETVAPSSLRPVDMLLKSMFITPSTLASVGTVQLWVSGILAILRVLISQSTEDIILSRIQELSLSPYLLSCPTIRGLHDDDPSPPEAPPPTMEDANGELQRVPPEETFARFLLQLVGVLLDDIATKQVKVDMSEQQHTFYCQQLGTLLMCLIHIFKSGMFRRITAAGSRLLKAEGGEGGSFYTLEVLNSLVLQLITTHPSLVLLWCQVLLIINYTNYTWWSEVHQTPRRHSLSSTKLLSPHSSGEDERPEGKLAMCNREIVRRGALILFCDYVCQNLHDSEHLTWLTVNHVSDLISLSHEPPVQDFISAVHRNSAASGLFIQAIQSRCDNLSTPVMLKKTLQCLEGIHLSQSGALLMLYVDKLLNTPFRVLARMVDTLACRRVEMLLAETLQNSIAQLPLEEVDRIQQYLQTSGLAQRHQRFYSLLDRFRATIAEDTMSPAAPITSHPLDGDPPPPPENVEPNKEWYVALVKSQCCLRGEGALYETTELLTKLPQSDLNAIMTCKDFNLCLLASCLSVGVQRVCKDHGTVLFDTAQQVAFERLAGVIELLPSPHQPLLLSSKTCADHWQKLNQVYSEPGFYQTVLSLCGVLSQYLLSLSKLPSSLHIPKDRETLITTFSTLAIEVVVWRLLQDQLPLSVDMQMSLSCLCLALQQPAVWTHFASHTYLTHTCSIICCIQLLIHAVAVGPGDQLLRPERKTSEQSEDELDSADKQLEWRCCEIMAELVEGLQSVLALGHHRNKNIPAFLTPTLRNVIISLARLPIVNSYTRIPPLVWKLGWSPRPSGEFGTALPEIPVEFLQEKDVFREFLYRINTLGWSSRTQFEETWATLLGVLVTQPITMDQEEETQQEEDMERTQINVLAVQAITSLVLSAMTLPTAGNPAVSCLEQQPRNKILKALDTRFGRKLSVVRGMVEREIQAMVSKRDNIATHFPYQAWDPVPSLSSSTAGTLISHEKLLLQINTEREIGNMDYKLGQVSIHSVWLGNNITPLREEEWGEDEEDEADAPVPATPPISPINSRKHRAGVDIHSCSQFLLELYSQWILPGSPSSRKTPVVLLSEVVRSLLAVSDLFTERNQFDMMFSTLTELQKVHPPEDEILNQYLVPAICKAAAVLGMDKAIAEPVCRLLESTLRSTHLPSRIGALHGVLYVLECDLLDDTAHQLIPTVSEYLLSNLRAIAQCVNLHNQQHVLVMCAVAFYMMENYPLDVGSEFNAGIIQICCMMLSASEEATPSIIYHCILRGLERLLLSEQLSRMDAETLVKLSVERVNMPSPHRAMAALGLMLTCMYTGVAGEEGKEKGSPGRPADADHTAPDSESVIVAMERVSVLFDRIRKGFPSEARVVARILPQFLDDFFPLQDVMNKVIGEFLSNQQPYPQFMATVVYKVFQTLHATGQSSMVRDWVLLSLSNFTQRTPVAMAMWSLSCFFVSASTSQWISALLPHVISRMGKSDTVDISLFCLVAMDFYRHQIDEELDRRSFQSVFEMVASPGSPYYQLLCCLQSIHQDTSL</sequence>
<dbReference type="InterPro" id="IPR048413">
    <property type="entry name" value="Htt_C-HEAT_rpt"/>
</dbReference>
<evidence type="ECO:0000313" key="10">
    <source>
        <dbReference type="Ensembl" id="ENSCCRP00000144744.1"/>
    </source>
</evidence>
<feature type="compositionally biased region" description="Low complexity" evidence="9">
    <location>
        <begin position="407"/>
        <end position="433"/>
    </location>
</feature>
<feature type="compositionally biased region" description="Polar residues" evidence="9">
    <location>
        <begin position="434"/>
        <end position="446"/>
    </location>
</feature>
<feature type="region of interest" description="Disordered" evidence="9">
    <location>
        <begin position="2674"/>
        <end position="2698"/>
    </location>
</feature>
<feature type="compositionally biased region" description="Acidic residues" evidence="9">
    <location>
        <begin position="390"/>
        <end position="400"/>
    </location>
</feature>
<feature type="region of interest" description="Disordered" evidence="9">
    <location>
        <begin position="2973"/>
        <end position="2992"/>
    </location>
</feature>
<keyword evidence="7" id="KW-0539">Nucleus</keyword>
<evidence type="ECO:0000256" key="1">
    <source>
        <dbReference type="ARBA" id="ARBA00002907"/>
    </source>
</evidence>
<dbReference type="Proteomes" id="UP001108240">
    <property type="component" value="Unplaced"/>
</dbReference>
<dbReference type="GO" id="GO:0005634">
    <property type="term" value="C:nucleus"/>
    <property type="evidence" value="ECO:0007669"/>
    <property type="project" value="UniProtKB-SubCell"/>
</dbReference>
<feature type="compositionally biased region" description="Low complexity" evidence="9">
    <location>
        <begin position="477"/>
        <end position="491"/>
    </location>
</feature>
<dbReference type="InterPro" id="IPR048412">
    <property type="entry name" value="Htt_bridge"/>
</dbReference>
<evidence type="ECO:0000256" key="6">
    <source>
        <dbReference type="ARBA" id="ARBA00022737"/>
    </source>
</evidence>
<evidence type="ECO:0000256" key="4">
    <source>
        <dbReference type="ARBA" id="ARBA00007153"/>
    </source>
</evidence>
<dbReference type="GO" id="GO:0005737">
    <property type="term" value="C:cytoplasm"/>
    <property type="evidence" value="ECO:0007669"/>
    <property type="project" value="UniProtKB-SubCell"/>
</dbReference>
<feature type="region of interest" description="Disordered" evidence="9">
    <location>
        <begin position="1757"/>
        <end position="1776"/>
    </location>
</feature>
<keyword evidence="5" id="KW-0963">Cytoplasm</keyword>
<dbReference type="Ensembl" id="ENSCCRT00000129667.1">
    <property type="protein sequence ID" value="ENSCCRP00000144744.1"/>
    <property type="gene ID" value="ENSCCRG00000075243.1"/>
</dbReference>
<dbReference type="Gene3D" id="1.25.10.10">
    <property type="entry name" value="Leucine-rich Repeat Variant"/>
    <property type="match status" value="2"/>
</dbReference>
<evidence type="ECO:0000256" key="7">
    <source>
        <dbReference type="ARBA" id="ARBA00023242"/>
    </source>
</evidence>
<feature type="compositionally biased region" description="Polar residues" evidence="9">
    <location>
        <begin position="492"/>
        <end position="505"/>
    </location>
</feature>
<evidence type="ECO:0000256" key="5">
    <source>
        <dbReference type="ARBA" id="ARBA00022490"/>
    </source>
</evidence>
<dbReference type="SUPFAM" id="SSF48371">
    <property type="entry name" value="ARM repeat"/>
    <property type="match status" value="2"/>
</dbReference>
<dbReference type="FunFam" id="1.25.10.10:FF:000273">
    <property type="entry name" value="Huntingtin"/>
    <property type="match status" value="1"/>
</dbReference>
<dbReference type="InterPro" id="IPR048411">
    <property type="entry name" value="Htt_N_HEAT_rpt-1"/>
</dbReference>
<comment type="subcellular location">
    <subcellularLocation>
        <location evidence="3">Cytoplasm</location>
    </subcellularLocation>
    <subcellularLocation>
        <location evidence="2">Nucleus</location>
    </subcellularLocation>
</comment>
<reference evidence="10" key="1">
    <citation type="submission" date="2025-08" db="UniProtKB">
        <authorList>
            <consortium name="Ensembl"/>
        </authorList>
    </citation>
    <scope>IDENTIFICATION</scope>
</reference>
<protein>
    <recommendedName>
        <fullName evidence="8">Huntingtin</fullName>
    </recommendedName>
</protein>
<dbReference type="Pfam" id="PF12372">
    <property type="entry name" value="Htt_N-HEAT"/>
    <property type="match status" value="1"/>
</dbReference>
<feature type="region of interest" description="Disordered" evidence="9">
    <location>
        <begin position="2120"/>
        <end position="2139"/>
    </location>
</feature>
<dbReference type="InterPro" id="IPR011989">
    <property type="entry name" value="ARM-like"/>
</dbReference>
<dbReference type="InterPro" id="IPR028426">
    <property type="entry name" value="Huntingtin_fam"/>
</dbReference>
<evidence type="ECO:0000256" key="8">
    <source>
        <dbReference type="ARBA" id="ARBA00068126"/>
    </source>
</evidence>
<dbReference type="FunFam" id="1.25.10.10:FF:000356">
    <property type="entry name" value="Putative huntingtin"/>
    <property type="match status" value="1"/>
</dbReference>
<comment type="similarity">
    <text evidence="4">Belongs to the huntingtin family.</text>
</comment>
<dbReference type="PANTHER" id="PTHR10170">
    <property type="entry name" value="HUNTINGTON DISEASE PROTEIN"/>
    <property type="match status" value="1"/>
</dbReference>
<keyword evidence="6" id="KW-0677">Repeat</keyword>
<dbReference type="Pfam" id="PF20927">
    <property type="entry name" value="Htt_C-HEAT"/>
    <property type="match status" value="1"/>
</dbReference>
<reference evidence="10" key="2">
    <citation type="submission" date="2025-09" db="UniProtKB">
        <authorList>
            <consortium name="Ensembl"/>
        </authorList>
    </citation>
    <scope>IDENTIFICATION</scope>
</reference>
<feature type="region of interest" description="Disordered" evidence="9">
    <location>
        <begin position="389"/>
        <end position="612"/>
    </location>
</feature>
<dbReference type="OMA" id="VHWSHLL"/>
<dbReference type="PANTHER" id="PTHR10170:SF10">
    <property type="entry name" value="HUNTINGTIN"/>
    <property type="match status" value="1"/>
</dbReference>
<dbReference type="InterPro" id="IPR000091">
    <property type="entry name" value="Huntingtin"/>
</dbReference>
<name>A0A9J8AHZ3_CYPCA</name>
<evidence type="ECO:0000256" key="2">
    <source>
        <dbReference type="ARBA" id="ARBA00004123"/>
    </source>
</evidence>